<keyword evidence="1" id="KW-0597">Phosphoprotein</keyword>
<dbReference type="PROSITE" id="PS50930">
    <property type="entry name" value="HTH_LYTTR"/>
    <property type="match status" value="1"/>
</dbReference>
<dbReference type="RefSeq" id="WP_086033011.1">
    <property type="nucleotide sequence ID" value="NZ_MDSU01000001.1"/>
</dbReference>
<dbReference type="OrthoDB" id="1490554at2"/>
<dbReference type="STRING" id="1562698.DESAMIL20_196"/>
<proteinExistence type="predicted"/>
<name>A0A1X4XZY2_9BACT</name>
<dbReference type="SMART" id="SM00448">
    <property type="entry name" value="REC"/>
    <property type="match status" value="1"/>
</dbReference>
<organism evidence="4 5">
    <name type="scientific">Desulfurella amilsii</name>
    <dbReference type="NCBI Taxonomy" id="1562698"/>
    <lineage>
        <taxon>Bacteria</taxon>
        <taxon>Pseudomonadati</taxon>
        <taxon>Campylobacterota</taxon>
        <taxon>Desulfurellia</taxon>
        <taxon>Desulfurellales</taxon>
        <taxon>Desulfurellaceae</taxon>
        <taxon>Desulfurella</taxon>
    </lineage>
</organism>
<dbReference type="Gene3D" id="2.40.50.40">
    <property type="match status" value="1"/>
</dbReference>
<feature type="domain" description="HTH LytTR-type" evidence="3">
    <location>
        <begin position="131"/>
        <end position="238"/>
    </location>
</feature>
<gene>
    <name evidence="4" type="ORF">DESAMIL20_196</name>
</gene>
<dbReference type="PANTHER" id="PTHR37299">
    <property type="entry name" value="TRANSCRIPTIONAL REGULATOR-RELATED"/>
    <property type="match status" value="1"/>
</dbReference>
<dbReference type="GO" id="GO:0003677">
    <property type="term" value="F:DNA binding"/>
    <property type="evidence" value="ECO:0007669"/>
    <property type="project" value="InterPro"/>
</dbReference>
<evidence type="ECO:0000256" key="1">
    <source>
        <dbReference type="PROSITE-ProRule" id="PRU00169"/>
    </source>
</evidence>
<evidence type="ECO:0000259" key="3">
    <source>
        <dbReference type="PROSITE" id="PS50930"/>
    </source>
</evidence>
<dbReference type="InterPro" id="IPR007492">
    <property type="entry name" value="LytTR_DNA-bd_dom"/>
</dbReference>
<evidence type="ECO:0000313" key="5">
    <source>
        <dbReference type="Proteomes" id="UP000194141"/>
    </source>
</evidence>
<accession>A0A1X4XZY2</accession>
<dbReference type="Pfam" id="PF00072">
    <property type="entry name" value="Response_reg"/>
    <property type="match status" value="1"/>
</dbReference>
<dbReference type="SUPFAM" id="SSF52172">
    <property type="entry name" value="CheY-like"/>
    <property type="match status" value="1"/>
</dbReference>
<dbReference type="InterPro" id="IPR001789">
    <property type="entry name" value="Sig_transdc_resp-reg_receiver"/>
</dbReference>
<keyword evidence="5" id="KW-1185">Reference proteome</keyword>
<protein>
    <submittedName>
        <fullName evidence="4">Autolysis response regulater LytR</fullName>
    </submittedName>
</protein>
<dbReference type="AlphaFoldDB" id="A0A1X4XZY2"/>
<dbReference type="Proteomes" id="UP000194141">
    <property type="component" value="Unassembled WGS sequence"/>
</dbReference>
<dbReference type="Pfam" id="PF04397">
    <property type="entry name" value="LytTR"/>
    <property type="match status" value="1"/>
</dbReference>
<feature type="modified residue" description="4-aspartylphosphate" evidence="1">
    <location>
        <position position="54"/>
    </location>
</feature>
<dbReference type="Gene3D" id="3.40.50.2300">
    <property type="match status" value="1"/>
</dbReference>
<evidence type="ECO:0000313" key="4">
    <source>
        <dbReference type="EMBL" id="OSS43088.1"/>
    </source>
</evidence>
<evidence type="ECO:0000259" key="2">
    <source>
        <dbReference type="PROSITE" id="PS50110"/>
    </source>
</evidence>
<dbReference type="PROSITE" id="PS50110">
    <property type="entry name" value="RESPONSE_REGULATORY"/>
    <property type="match status" value="1"/>
</dbReference>
<comment type="caution">
    <text evidence="4">The sequence shown here is derived from an EMBL/GenBank/DDBJ whole genome shotgun (WGS) entry which is preliminary data.</text>
</comment>
<dbReference type="SMART" id="SM00850">
    <property type="entry name" value="LytTR"/>
    <property type="match status" value="1"/>
</dbReference>
<reference evidence="4 5" key="1">
    <citation type="journal article" date="2017" name="Front. Microbiol.">
        <title>Genome Sequence of Desulfurella amilsii Strain TR1 and Comparative Genomics of Desulfurellaceae Family.</title>
        <authorList>
            <person name="Florentino A.P."/>
            <person name="Stams A.J."/>
            <person name="Sanchez-Andrea I."/>
        </authorList>
    </citation>
    <scope>NUCLEOTIDE SEQUENCE [LARGE SCALE GENOMIC DNA]</scope>
    <source>
        <strain evidence="4 5">TR1</strain>
    </source>
</reference>
<feature type="domain" description="Response regulatory" evidence="2">
    <location>
        <begin position="3"/>
        <end position="115"/>
    </location>
</feature>
<dbReference type="PANTHER" id="PTHR37299:SF1">
    <property type="entry name" value="STAGE 0 SPORULATION PROTEIN A HOMOLOG"/>
    <property type="match status" value="1"/>
</dbReference>
<dbReference type="InterPro" id="IPR011006">
    <property type="entry name" value="CheY-like_superfamily"/>
</dbReference>
<dbReference type="GO" id="GO:0000156">
    <property type="term" value="F:phosphorelay response regulator activity"/>
    <property type="evidence" value="ECO:0007669"/>
    <property type="project" value="InterPro"/>
</dbReference>
<dbReference type="InterPro" id="IPR046947">
    <property type="entry name" value="LytR-like"/>
</dbReference>
<sequence>MLKALIIEDEKPAIDELKYLLSLYDFIEVIGEAQDGIKGLNLLKSLKPDIVFIDINIPKVNGLELSKIISSDKVAIIFTTAYDNYAVDAFELSALDYILKPISPSRLEKSLEKAKNFLNQIETKQKKIDKIPVEEKGKIYLLDINEIVFAKSQEGFVKIVTKGSSYLFKKSMKNLEEKLQDFPQFYRVQKSYIVNLQSISEVIPWFKSTYWLVMNDANKTRISVSKVQIKELKSILGF</sequence>
<dbReference type="EMBL" id="MDSU01000001">
    <property type="protein sequence ID" value="OSS43088.1"/>
    <property type="molecule type" value="Genomic_DNA"/>
</dbReference>
<dbReference type="Gene3D" id="2.20.25.10">
    <property type="match status" value="1"/>
</dbReference>